<dbReference type="InterPro" id="IPR051692">
    <property type="entry name" value="OMP-like"/>
</dbReference>
<evidence type="ECO:0000256" key="4">
    <source>
        <dbReference type="ARBA" id="ARBA00023237"/>
    </source>
</evidence>
<proteinExistence type="inferred from homology"/>
<sequence>MKKLSASLLVFYGASCLPALAADLALRPQIQPAAYQEVYVEEVQQWNGPYAGVEGGFSWSDARGTLSGLGSDDTDFDGANATLFAGYNRQMGNIVVGLEGDASYSWGKRSFPTGLGFDYDLGSDWSGSLRGRLGYSAGNALFYVTGGAAVANVYARTHNVSISDTLFGYTVGAGLDYAFTDNVFGRLEYRYTGYPDQDAVDDLASLAGVDAKIKMHNHAVKAGIGVKF</sequence>
<keyword evidence="4" id="KW-0998">Cell outer membrane</keyword>
<feature type="domain" description="Outer membrane protein beta-barrel" evidence="7">
    <location>
        <begin position="43"/>
        <end position="228"/>
    </location>
</feature>
<evidence type="ECO:0000313" key="8">
    <source>
        <dbReference type="EMBL" id="MET3599310.1"/>
    </source>
</evidence>
<evidence type="ECO:0000313" key="9">
    <source>
        <dbReference type="Proteomes" id="UP001549164"/>
    </source>
</evidence>
<dbReference type="SUPFAM" id="SSF56925">
    <property type="entry name" value="OMPA-like"/>
    <property type="match status" value="1"/>
</dbReference>
<comment type="similarity">
    <text evidence="5">Belongs to the Omp25/RopB family.</text>
</comment>
<evidence type="ECO:0000256" key="5">
    <source>
        <dbReference type="ARBA" id="ARBA00038306"/>
    </source>
</evidence>
<keyword evidence="9" id="KW-1185">Reference proteome</keyword>
<name>A0ABV2I8R8_9HYPH</name>
<feature type="signal peptide" evidence="6">
    <location>
        <begin position="1"/>
        <end position="21"/>
    </location>
</feature>
<evidence type="ECO:0000256" key="6">
    <source>
        <dbReference type="SAM" id="SignalP"/>
    </source>
</evidence>
<dbReference type="Pfam" id="PF13505">
    <property type="entry name" value="OMP_b-brl"/>
    <property type="match status" value="1"/>
</dbReference>
<keyword evidence="3" id="KW-0472">Membrane</keyword>
<protein>
    <submittedName>
        <fullName evidence="8">Outer membrane immunogenic protein</fullName>
    </submittedName>
</protein>
<feature type="chain" id="PRO_5046436049" evidence="6">
    <location>
        <begin position="22"/>
        <end position="228"/>
    </location>
</feature>
<evidence type="ECO:0000256" key="2">
    <source>
        <dbReference type="ARBA" id="ARBA00022729"/>
    </source>
</evidence>
<organism evidence="8 9">
    <name type="scientific">Martelella mangrovi</name>
    <dbReference type="NCBI Taxonomy" id="1397477"/>
    <lineage>
        <taxon>Bacteria</taxon>
        <taxon>Pseudomonadati</taxon>
        <taxon>Pseudomonadota</taxon>
        <taxon>Alphaproteobacteria</taxon>
        <taxon>Hyphomicrobiales</taxon>
        <taxon>Aurantimonadaceae</taxon>
        <taxon>Martelella</taxon>
    </lineage>
</organism>
<dbReference type="InterPro" id="IPR011250">
    <property type="entry name" value="OMP/PagP_B-barrel"/>
</dbReference>
<dbReference type="PANTHER" id="PTHR34001:SF3">
    <property type="entry name" value="BLL7405 PROTEIN"/>
    <property type="match status" value="1"/>
</dbReference>
<dbReference type="PANTHER" id="PTHR34001">
    <property type="entry name" value="BLL7405 PROTEIN"/>
    <property type="match status" value="1"/>
</dbReference>
<reference evidence="8 9" key="1">
    <citation type="submission" date="2024-06" db="EMBL/GenBank/DDBJ databases">
        <title>Genomic Encyclopedia of Type Strains, Phase IV (KMG-IV): sequencing the most valuable type-strain genomes for metagenomic binning, comparative biology and taxonomic classification.</title>
        <authorList>
            <person name="Goeker M."/>
        </authorList>
    </citation>
    <scope>NUCLEOTIDE SEQUENCE [LARGE SCALE GENOMIC DNA]</scope>
    <source>
        <strain evidence="8 9">DSM 28102</strain>
    </source>
</reference>
<dbReference type="Proteomes" id="UP001549164">
    <property type="component" value="Unassembled WGS sequence"/>
</dbReference>
<dbReference type="InterPro" id="IPR027385">
    <property type="entry name" value="Beta-barrel_OMP"/>
</dbReference>
<evidence type="ECO:0000256" key="3">
    <source>
        <dbReference type="ARBA" id="ARBA00023136"/>
    </source>
</evidence>
<comment type="caution">
    <text evidence="8">The sequence shown here is derived from an EMBL/GenBank/DDBJ whole genome shotgun (WGS) entry which is preliminary data.</text>
</comment>
<comment type="subcellular location">
    <subcellularLocation>
        <location evidence="1">Cell outer membrane</location>
    </subcellularLocation>
</comment>
<accession>A0ABV2I8R8</accession>
<dbReference type="EMBL" id="JBEPLY010000003">
    <property type="protein sequence ID" value="MET3599310.1"/>
    <property type="molecule type" value="Genomic_DNA"/>
</dbReference>
<dbReference type="RefSeq" id="WP_354433507.1">
    <property type="nucleotide sequence ID" value="NZ_JBEPLY010000003.1"/>
</dbReference>
<evidence type="ECO:0000259" key="7">
    <source>
        <dbReference type="Pfam" id="PF13505"/>
    </source>
</evidence>
<dbReference type="Gene3D" id="2.40.160.20">
    <property type="match status" value="1"/>
</dbReference>
<evidence type="ECO:0000256" key="1">
    <source>
        <dbReference type="ARBA" id="ARBA00004442"/>
    </source>
</evidence>
<gene>
    <name evidence="8" type="ORF">ABID12_001241</name>
</gene>
<keyword evidence="2 6" id="KW-0732">Signal</keyword>